<evidence type="ECO:0000313" key="2">
    <source>
        <dbReference type="Proteomes" id="UP000031631"/>
    </source>
</evidence>
<dbReference type="EMBL" id="AP012273">
    <property type="protein sequence ID" value="BAO43311.1"/>
    <property type="molecule type" value="Genomic_DNA"/>
</dbReference>
<keyword evidence="2" id="KW-1185">Reference proteome</keyword>
<dbReference type="KEGG" id="tbn:TBH_C0365"/>
<evidence type="ECO:0000313" key="1">
    <source>
        <dbReference type="EMBL" id="BAO43311.1"/>
    </source>
</evidence>
<dbReference type="AlphaFoldDB" id="A0A7U6JG82"/>
<proteinExistence type="predicted"/>
<protein>
    <submittedName>
        <fullName evidence="1">Uncharacterized protein</fullName>
    </submittedName>
</protein>
<sequence>MNHPQKKLPWLMAGWLLSITIIASAEFKPPECLKCDHESPPKQPLYFFLFTHTEDPFNHELSEERYLRLIPEVEARAAAHPDAHLTWTIMFQGTDARAITERNPQTGVVDLLRDAADTGVVEFGYHAHHEATYLNRPQVDFTEDTSWTELVEGMVDWLGCMKDVVYGGCIASEGGGIQAVEENLGPVQVVSGSYLLADTAYESGPASHAARKLLPERLLGFGYPDHGPFGQEDKREKVAALMQRLTPDHRTSSTLFWADNVIKMNGGSPMDGTRGIDPLKGPVFAASMLEGLDRQRPNIILTGLASKYLYTKQIPQNSPTIYGYAHPQNPELPQELLNTPEEKERYYQQSLATLDYLLDEVLPGNPNSRFVSSKEVINMVAPEAYWEVSPRQLLRMTRWGLKNWDSRPPDWVTDGSNYYSLRDWFVLLTMALNDPARYVFSAGTGTDSQPNTLHLPMAYGPLKTSSADQPQEISRKNLENIIRQLDFENLNESSWQTEPEIMIQATYQSSTGPVTSAQLLYGIGTLYESMSRGAVVENILLPAMDSMPVTYDLLTTIGCLNTCSGTAWSFKPAVLTKF</sequence>
<dbReference type="RefSeq" id="WP_172649445.1">
    <property type="nucleotide sequence ID" value="NZ_AP012273.1"/>
</dbReference>
<dbReference type="Proteomes" id="UP000031631">
    <property type="component" value="Chromosome"/>
</dbReference>
<reference evidence="1 2" key="1">
    <citation type="journal article" date="2014" name="PLoS ONE">
        <title>Physiological and genomic features of a novel sulfur-oxidizing gammaproteobacterium belonging to a previously uncultivated symbiotic lineage isolated from a hydrothermal vent.</title>
        <authorList>
            <person name="Nunoura T."/>
            <person name="Takaki Y."/>
            <person name="Kazama H."/>
            <person name="Kakuta J."/>
            <person name="Shimamura S."/>
            <person name="Makita H."/>
            <person name="Hirai M."/>
            <person name="Miyazaki M."/>
            <person name="Takai K."/>
        </authorList>
    </citation>
    <scope>NUCLEOTIDE SEQUENCE [LARGE SCALE GENOMIC DNA]</scope>
    <source>
        <strain evidence="1 2">Hiromi1</strain>
    </source>
</reference>
<accession>A0A7U6JG82</accession>
<gene>
    <name evidence="1" type="ORF">TBH_C0365</name>
</gene>
<name>A0A7U6JG82_9GAMM</name>
<organism evidence="1 2">
    <name type="scientific">Thiolapillus brandeum</name>
    <dbReference type="NCBI Taxonomy" id="1076588"/>
    <lineage>
        <taxon>Bacteria</taxon>
        <taxon>Pseudomonadati</taxon>
        <taxon>Pseudomonadota</taxon>
        <taxon>Gammaproteobacteria</taxon>
        <taxon>Chromatiales</taxon>
        <taxon>Sedimenticolaceae</taxon>
        <taxon>Thiolapillus</taxon>
    </lineage>
</organism>